<reference evidence="2 3" key="1">
    <citation type="submission" date="2018-03" db="EMBL/GenBank/DDBJ databases">
        <title>Genomic Encyclopedia of Archaeal and Bacterial Type Strains, Phase II (KMG-II): from individual species to whole genera.</title>
        <authorList>
            <person name="Goeker M."/>
        </authorList>
    </citation>
    <scope>NUCLEOTIDE SEQUENCE [LARGE SCALE GENOMIC DNA]</scope>
    <source>
        <strain evidence="2 3">DSM 45348</strain>
    </source>
</reference>
<proteinExistence type="predicted"/>
<gene>
    <name evidence="2" type="ORF">CLV70_110118</name>
</gene>
<keyword evidence="3" id="KW-1185">Reference proteome</keyword>
<comment type="caution">
    <text evidence="2">The sequence shown here is derived from an EMBL/GenBank/DDBJ whole genome shotgun (WGS) entry which is preliminary data.</text>
</comment>
<sequence>MPTDSRPTDLKPPRDLPRRKRLPPQHHQNLPPNGISDRPHHLVHRKSVTNRLRVKQRRALHRPRPPPPSHPDRPSRPPHHPQPPKPPTGTHPTPAPKAPCHPRRPRRQHALPAKVDFPADHGPHAPTPTPAPPTAPRHHRTAAHRTAPRTATHRARVPGVAVIQAESSARDAPHRAPRRTARRTARTAVPRTAAPPHHYGRRRPHRTALRRSGRRAETDPGLSPHTRPRGLARSRSQGGGARAARPNQNELLDPGAMGGLTASGPGPLPSLEGRAGSTDEGKLPTLAEALRSAGATRSAEAPRPAGALRSADTSRPVGTFSSERAV</sequence>
<feature type="compositionally biased region" description="Basic residues" evidence="1">
    <location>
        <begin position="198"/>
        <end position="213"/>
    </location>
</feature>
<organism evidence="2 3">
    <name type="scientific">Pseudosporangium ferrugineum</name>
    <dbReference type="NCBI Taxonomy" id="439699"/>
    <lineage>
        <taxon>Bacteria</taxon>
        <taxon>Bacillati</taxon>
        <taxon>Actinomycetota</taxon>
        <taxon>Actinomycetes</taxon>
        <taxon>Micromonosporales</taxon>
        <taxon>Micromonosporaceae</taxon>
        <taxon>Pseudosporangium</taxon>
    </lineage>
</organism>
<name>A0A2T0S290_9ACTN</name>
<accession>A0A2T0S290</accession>
<dbReference type="EMBL" id="PVZG01000010">
    <property type="protein sequence ID" value="PRY27531.1"/>
    <property type="molecule type" value="Genomic_DNA"/>
</dbReference>
<evidence type="ECO:0000313" key="2">
    <source>
        <dbReference type="EMBL" id="PRY27531.1"/>
    </source>
</evidence>
<feature type="region of interest" description="Disordered" evidence="1">
    <location>
        <begin position="1"/>
        <end position="326"/>
    </location>
</feature>
<feature type="compositionally biased region" description="Basic and acidic residues" evidence="1">
    <location>
        <begin position="1"/>
        <end position="16"/>
    </location>
</feature>
<dbReference type="AlphaFoldDB" id="A0A2T0S290"/>
<feature type="compositionally biased region" description="Pro residues" evidence="1">
    <location>
        <begin position="125"/>
        <end position="135"/>
    </location>
</feature>
<feature type="compositionally biased region" description="Pro residues" evidence="1">
    <location>
        <begin position="80"/>
        <end position="99"/>
    </location>
</feature>
<feature type="compositionally biased region" description="Basic residues" evidence="1">
    <location>
        <begin position="100"/>
        <end position="109"/>
    </location>
</feature>
<dbReference type="Proteomes" id="UP000239209">
    <property type="component" value="Unassembled WGS sequence"/>
</dbReference>
<feature type="compositionally biased region" description="Low complexity" evidence="1">
    <location>
        <begin position="186"/>
        <end position="197"/>
    </location>
</feature>
<feature type="compositionally biased region" description="Basic residues" evidence="1">
    <location>
        <begin position="136"/>
        <end position="156"/>
    </location>
</feature>
<feature type="compositionally biased region" description="Basic residues" evidence="1">
    <location>
        <begin position="41"/>
        <end position="64"/>
    </location>
</feature>
<evidence type="ECO:0000313" key="3">
    <source>
        <dbReference type="Proteomes" id="UP000239209"/>
    </source>
</evidence>
<feature type="compositionally biased region" description="Basic residues" evidence="1">
    <location>
        <begin position="175"/>
        <end position="185"/>
    </location>
</feature>
<protein>
    <submittedName>
        <fullName evidence="2">Uncharacterized protein</fullName>
    </submittedName>
</protein>
<evidence type="ECO:0000256" key="1">
    <source>
        <dbReference type="SAM" id="MobiDB-lite"/>
    </source>
</evidence>